<protein>
    <submittedName>
        <fullName evidence="2">DUF3038 domain-containing protein</fullName>
    </submittedName>
</protein>
<name>A0ABW7CA28_9CYAN</name>
<organism evidence="2 3">
    <name type="scientific">Limnothrix redekei LRLZ20PSL1</name>
    <dbReference type="NCBI Taxonomy" id="3112953"/>
    <lineage>
        <taxon>Bacteria</taxon>
        <taxon>Bacillati</taxon>
        <taxon>Cyanobacteriota</taxon>
        <taxon>Cyanophyceae</taxon>
        <taxon>Pseudanabaenales</taxon>
        <taxon>Pseudanabaenaceae</taxon>
        <taxon>Limnothrix</taxon>
    </lineage>
</organism>
<accession>A0ABW7CA28</accession>
<evidence type="ECO:0000313" key="3">
    <source>
        <dbReference type="Proteomes" id="UP001604335"/>
    </source>
</evidence>
<comment type="caution">
    <text evidence="2">The sequence shown here is derived from an EMBL/GenBank/DDBJ whole genome shotgun (WGS) entry which is preliminary data.</text>
</comment>
<sequence>MTSSSAMFADRSPVSADSPEIPPILERLPNPPVKDGECPRRARQQLDLMLLAIEALDLSGSEAILYCAQELGITSVIGTKVNLWRLRATNPLRRAVQRRPLSLNEAKALTTIVVYLAKRLTVLIRQLLLACERLEEQDLSFEHHFRLADYLERFRAHFRARMNPRRSAVTVYNTDEALNTLALRLLEQLLYCSSTAGLERFWISLFDGEVA</sequence>
<gene>
    <name evidence="2" type="ORF">VPK24_05050</name>
</gene>
<dbReference type="InterPro" id="IPR021399">
    <property type="entry name" value="DUF3038"/>
</dbReference>
<reference evidence="3" key="1">
    <citation type="journal article" date="2024" name="Algal Res.">
        <title>Biochemical, toxicological and genomic investigation of a high-biomass producing Limnothrix strain isolated from Italian shallow drinking water reservoir.</title>
        <authorList>
            <person name="Simonazzi M."/>
            <person name="Shishido T.K."/>
            <person name="Delbaje E."/>
            <person name="Wahlsten M."/>
            <person name="Fewer D.P."/>
            <person name="Sivonen K."/>
            <person name="Pezzolesi L."/>
            <person name="Pistocchi R."/>
        </authorList>
    </citation>
    <scope>NUCLEOTIDE SEQUENCE [LARGE SCALE GENOMIC DNA]</scope>
    <source>
        <strain evidence="3">LRLZ20PSL1</strain>
    </source>
</reference>
<proteinExistence type="predicted"/>
<feature type="region of interest" description="Disordered" evidence="1">
    <location>
        <begin position="1"/>
        <end position="37"/>
    </location>
</feature>
<dbReference type="Proteomes" id="UP001604335">
    <property type="component" value="Unassembled WGS sequence"/>
</dbReference>
<evidence type="ECO:0000256" key="1">
    <source>
        <dbReference type="SAM" id="MobiDB-lite"/>
    </source>
</evidence>
<dbReference type="RefSeq" id="WP_393011014.1">
    <property type="nucleotide sequence ID" value="NZ_JAZAQF010000028.1"/>
</dbReference>
<evidence type="ECO:0000313" key="2">
    <source>
        <dbReference type="EMBL" id="MFG3816995.1"/>
    </source>
</evidence>
<keyword evidence="3" id="KW-1185">Reference proteome</keyword>
<dbReference type="EMBL" id="JAZAQF010000028">
    <property type="protein sequence ID" value="MFG3816995.1"/>
    <property type="molecule type" value="Genomic_DNA"/>
</dbReference>
<dbReference type="Pfam" id="PF11237">
    <property type="entry name" value="DUF3038"/>
    <property type="match status" value="1"/>
</dbReference>